<feature type="binding site" evidence="20">
    <location>
        <position position="319"/>
    </location>
    <ligand>
        <name>GTP</name>
        <dbReference type="ChEBI" id="CHEBI:37565"/>
    </ligand>
</feature>
<feature type="region of interest" description="GTP cyclohydrolase II" evidence="20">
    <location>
        <begin position="202"/>
        <end position="409"/>
    </location>
</feature>
<dbReference type="HAMAP" id="MF_01283">
    <property type="entry name" value="RibBA"/>
    <property type="match status" value="1"/>
</dbReference>
<evidence type="ECO:0000256" key="6">
    <source>
        <dbReference type="ARBA" id="ARBA00005520"/>
    </source>
</evidence>
<evidence type="ECO:0000256" key="20">
    <source>
        <dbReference type="HAMAP-Rule" id="MF_01283"/>
    </source>
</evidence>
<proteinExistence type="inferred from homology"/>
<dbReference type="InterPro" id="IPR032677">
    <property type="entry name" value="GTP_cyclohydro_II"/>
</dbReference>
<dbReference type="InterPro" id="IPR000926">
    <property type="entry name" value="RibA"/>
</dbReference>
<dbReference type="InterPro" id="IPR036144">
    <property type="entry name" value="RibA-like_sf"/>
</dbReference>
<dbReference type="GO" id="GO:0030145">
    <property type="term" value="F:manganese ion binding"/>
    <property type="evidence" value="ECO:0007669"/>
    <property type="project" value="UniProtKB-UniRule"/>
</dbReference>
<dbReference type="Pfam" id="PF00925">
    <property type="entry name" value="GTP_cyclohydro2"/>
    <property type="match status" value="1"/>
</dbReference>
<keyword evidence="14 20" id="KW-0342">GTP-binding</keyword>
<feature type="binding site" evidence="20">
    <location>
        <position position="28"/>
    </location>
    <ligand>
        <name>Mg(2+)</name>
        <dbReference type="ChEBI" id="CHEBI:18420"/>
        <label>2</label>
    </ligand>
</feature>
<dbReference type="HAMAP" id="MF_00179">
    <property type="entry name" value="RibA"/>
    <property type="match status" value="1"/>
</dbReference>
<keyword evidence="10 20" id="KW-0547">Nucleotide-binding</keyword>
<feature type="active site" description="Nucleophile; for GTP cyclohydrolase activity" evidence="20">
    <location>
        <position position="333"/>
    </location>
</feature>
<dbReference type="EC" id="3.5.4.25" evidence="20"/>
<comment type="similarity">
    <text evidence="6 20">In the N-terminal section; belongs to the DHBP synthase family.</text>
</comment>
<dbReference type="FunFam" id="3.40.50.10990:FF:000001">
    <property type="entry name" value="Riboflavin biosynthesis protein RibBA"/>
    <property type="match status" value="1"/>
</dbReference>
<evidence type="ECO:0000256" key="18">
    <source>
        <dbReference type="ARBA" id="ARBA00043932"/>
    </source>
</evidence>
<feature type="site" description="Essential for DHBP synthase activity" evidence="20">
    <location>
        <position position="126"/>
    </location>
</feature>
<feature type="domain" description="GTP cyclohydrolase II" evidence="21">
    <location>
        <begin position="208"/>
        <end position="375"/>
    </location>
</feature>
<dbReference type="PANTHER" id="PTHR21327:SF18">
    <property type="entry name" value="3,4-DIHYDROXY-2-BUTANONE 4-PHOSPHATE SYNTHASE"/>
    <property type="match status" value="1"/>
</dbReference>
<evidence type="ECO:0000256" key="4">
    <source>
        <dbReference type="ARBA" id="ARBA00004853"/>
    </source>
</evidence>
<dbReference type="EC" id="4.1.99.12" evidence="20"/>
<feature type="binding site" evidence="20">
    <location>
        <position position="32"/>
    </location>
    <ligand>
        <name>D-ribulose 5-phosphate</name>
        <dbReference type="ChEBI" id="CHEBI:58121"/>
    </ligand>
</feature>
<comment type="pathway">
    <text evidence="4 20">Cofactor biosynthesis; riboflavin biosynthesis; 5-amino-6-(D-ribitylamino)uracil from GTP: step 1/4.</text>
</comment>
<keyword evidence="9 20" id="KW-0479">Metal-binding</keyword>
<evidence type="ECO:0000256" key="2">
    <source>
        <dbReference type="ARBA" id="ARBA00001936"/>
    </source>
</evidence>
<feature type="region of interest" description="DHBP synthase" evidence="20">
    <location>
        <begin position="1"/>
        <end position="201"/>
    </location>
</feature>
<name>A0A9W6D1A9_9BACT</name>
<feature type="binding site" evidence="20">
    <location>
        <begin position="253"/>
        <end position="257"/>
    </location>
    <ligand>
        <name>GTP</name>
        <dbReference type="ChEBI" id="CHEBI:37565"/>
    </ligand>
</feature>
<comment type="catalytic activity">
    <reaction evidence="1 20">
        <text>D-ribulose 5-phosphate = (2S)-2-hydroxy-3-oxobutyl phosphate + formate + H(+)</text>
        <dbReference type="Rhea" id="RHEA:18457"/>
        <dbReference type="ChEBI" id="CHEBI:15378"/>
        <dbReference type="ChEBI" id="CHEBI:15740"/>
        <dbReference type="ChEBI" id="CHEBI:58121"/>
        <dbReference type="ChEBI" id="CHEBI:58830"/>
        <dbReference type="EC" id="4.1.99.12"/>
    </reaction>
</comment>
<dbReference type="NCBIfam" id="TIGR00505">
    <property type="entry name" value="ribA"/>
    <property type="match status" value="1"/>
</dbReference>
<dbReference type="RefSeq" id="WP_281792161.1">
    <property type="nucleotide sequence ID" value="NZ_BSDR01000001.1"/>
</dbReference>
<organism evidence="22 23">
    <name type="scientific">Desulforhabdus amnigena</name>
    <dbReference type="NCBI Taxonomy" id="40218"/>
    <lineage>
        <taxon>Bacteria</taxon>
        <taxon>Pseudomonadati</taxon>
        <taxon>Thermodesulfobacteriota</taxon>
        <taxon>Syntrophobacteria</taxon>
        <taxon>Syntrophobacterales</taxon>
        <taxon>Syntrophobacteraceae</taxon>
        <taxon>Desulforhabdus</taxon>
    </lineage>
</organism>
<dbReference type="Gene3D" id="3.90.870.10">
    <property type="entry name" value="DHBP synthase"/>
    <property type="match status" value="1"/>
</dbReference>
<feature type="binding site" evidence="20">
    <location>
        <position position="258"/>
    </location>
    <ligand>
        <name>Zn(2+)</name>
        <dbReference type="ChEBI" id="CHEBI:29105"/>
        <note>catalytic</note>
    </ligand>
</feature>
<dbReference type="CDD" id="cd00641">
    <property type="entry name" value="GTP_cyclohydro2"/>
    <property type="match status" value="1"/>
</dbReference>
<dbReference type="SUPFAM" id="SSF142695">
    <property type="entry name" value="RibA-like"/>
    <property type="match status" value="1"/>
</dbReference>
<keyword evidence="23" id="KW-1185">Reference proteome</keyword>
<keyword evidence="16 20" id="KW-0456">Lyase</keyword>
<evidence type="ECO:0000256" key="10">
    <source>
        <dbReference type="ARBA" id="ARBA00022741"/>
    </source>
</evidence>
<dbReference type="GO" id="GO:0008686">
    <property type="term" value="F:3,4-dihydroxy-2-butanone-4-phosphate synthase activity"/>
    <property type="evidence" value="ECO:0007669"/>
    <property type="project" value="UniProtKB-UniRule"/>
</dbReference>
<evidence type="ECO:0000313" key="22">
    <source>
        <dbReference type="EMBL" id="GLI33144.1"/>
    </source>
</evidence>
<feature type="binding site" evidence="20">
    <location>
        <position position="354"/>
    </location>
    <ligand>
        <name>GTP</name>
        <dbReference type="ChEBI" id="CHEBI:37565"/>
    </ligand>
</feature>
<evidence type="ECO:0000256" key="5">
    <source>
        <dbReference type="ARBA" id="ARBA00004904"/>
    </source>
</evidence>
<keyword evidence="11 20" id="KW-0378">Hydrolase</keyword>
<keyword evidence="12 20" id="KW-0862">Zinc</keyword>
<comment type="function">
    <text evidence="3 20">Catalyzes the conversion of D-ribulose 5-phosphate to formate and 3,4-dihydroxy-2-butanone 4-phosphate.</text>
</comment>
<reference evidence="22" key="1">
    <citation type="submission" date="2022-12" db="EMBL/GenBank/DDBJ databases">
        <title>Reference genome sequencing for broad-spectrum identification of bacterial and archaeal isolates by mass spectrometry.</title>
        <authorList>
            <person name="Sekiguchi Y."/>
            <person name="Tourlousse D.M."/>
        </authorList>
    </citation>
    <scope>NUCLEOTIDE SEQUENCE</scope>
    <source>
        <strain evidence="22">ASRB1</strain>
    </source>
</reference>
<dbReference type="InterPro" id="IPR017945">
    <property type="entry name" value="DHBP_synth_RibB-like_a/b_dom"/>
</dbReference>
<sequence length="409" mass="45187">MPVATIPEALEDIRQGKIVILVDDEDRENEGDLCMAAEKVTPEAINFMAKYGRGLICLSLTPEYVERLKIPMMVSDNRSPFQTAFTVSIEARHGVSTGISAADRSHTILTAIADNARPEDLVSPGHIFPLRARKGGVLFRTGQTEGSVDLARLAGLKPAGVICEIMKDDGTMARMPDLEEFAKEHDLKIVTVADVINYRMQHEMFVHRAATANLPSAFGGEFKCIVYSNDIDEYSHIALVKGEIHPEDEVLVRVHSECLTGDVFGSLRCDCGSQLRAAMLQIEKAGQGIVLYMRNHEGRGIGIVNKIKAYALQEQGYDTVEANRVLGFKDDLRDYGIGAQILVDLGVRKMRLMTNNPKKIVGLQGYGITVTERVPLEIPPNECNIRYLSTKCTKMGHLLSCIEEKEAQK</sequence>
<evidence type="ECO:0000256" key="13">
    <source>
        <dbReference type="ARBA" id="ARBA00022842"/>
    </source>
</evidence>
<evidence type="ECO:0000256" key="15">
    <source>
        <dbReference type="ARBA" id="ARBA00023211"/>
    </source>
</evidence>
<comment type="cofactor">
    <cofactor evidence="20">
        <name>Mg(2+)</name>
        <dbReference type="ChEBI" id="CHEBI:18420"/>
    </cofactor>
    <cofactor evidence="20">
        <name>Mn(2+)</name>
        <dbReference type="ChEBI" id="CHEBI:29035"/>
    </cofactor>
    <text evidence="20">Binds 2 divalent metal cations per subunit. Magnesium or manganese.</text>
</comment>
<dbReference type="InterPro" id="IPR000422">
    <property type="entry name" value="DHBP_synthase_RibB"/>
</dbReference>
<evidence type="ECO:0000313" key="23">
    <source>
        <dbReference type="Proteomes" id="UP001144372"/>
    </source>
</evidence>
<feature type="binding site" evidence="20">
    <location>
        <position position="269"/>
    </location>
    <ligand>
        <name>Zn(2+)</name>
        <dbReference type="ChEBI" id="CHEBI:29105"/>
        <note>catalytic</note>
    </ligand>
</feature>
<dbReference type="AlphaFoldDB" id="A0A9W6D1A9"/>
<feature type="binding site" evidence="20">
    <location>
        <position position="274"/>
    </location>
    <ligand>
        <name>GTP</name>
        <dbReference type="ChEBI" id="CHEBI:37565"/>
    </ligand>
</feature>
<protein>
    <recommendedName>
        <fullName evidence="20">Riboflavin biosynthesis protein RibBA</fullName>
    </recommendedName>
    <domain>
        <recommendedName>
            <fullName evidence="20">3,4-dihydroxy-2-butanone 4-phosphate synthase</fullName>
            <shortName evidence="20">DHBP synthase</shortName>
            <ecNumber evidence="20">4.1.99.12</ecNumber>
        </recommendedName>
    </domain>
    <domain>
        <recommendedName>
            <fullName evidence="20">GTP cyclohydrolase-2</fullName>
            <ecNumber evidence="20">3.5.4.25</ecNumber>
        </recommendedName>
        <alternativeName>
            <fullName evidence="20">GTP cyclohydrolase II</fullName>
        </alternativeName>
    </domain>
</protein>
<dbReference type="InterPro" id="IPR016299">
    <property type="entry name" value="Riboflavin_synth_RibBA"/>
</dbReference>
<dbReference type="NCBIfam" id="NF006803">
    <property type="entry name" value="PRK09311.1"/>
    <property type="match status" value="1"/>
</dbReference>
<dbReference type="HAMAP" id="MF_00180">
    <property type="entry name" value="RibB"/>
    <property type="match status" value="1"/>
</dbReference>
<evidence type="ECO:0000256" key="12">
    <source>
        <dbReference type="ARBA" id="ARBA00022833"/>
    </source>
</evidence>
<comment type="cofactor">
    <cofactor evidence="20">
        <name>Zn(2+)</name>
        <dbReference type="ChEBI" id="CHEBI:29105"/>
    </cofactor>
    <text evidence="20">Binds 1 zinc ion per subunit.</text>
</comment>
<dbReference type="FunFam" id="3.90.870.10:FF:000001">
    <property type="entry name" value="Riboflavin biosynthesis protein RibBA"/>
    <property type="match status" value="1"/>
</dbReference>
<dbReference type="GO" id="GO:0000287">
    <property type="term" value="F:magnesium ion binding"/>
    <property type="evidence" value="ECO:0007669"/>
    <property type="project" value="UniProtKB-UniRule"/>
</dbReference>
<comment type="catalytic activity">
    <reaction evidence="19 20">
        <text>GTP + 4 H2O = 2,5-diamino-6-hydroxy-4-(5-phosphoribosylamino)-pyrimidine + formate + 2 phosphate + 3 H(+)</text>
        <dbReference type="Rhea" id="RHEA:23704"/>
        <dbReference type="ChEBI" id="CHEBI:15377"/>
        <dbReference type="ChEBI" id="CHEBI:15378"/>
        <dbReference type="ChEBI" id="CHEBI:15740"/>
        <dbReference type="ChEBI" id="CHEBI:37565"/>
        <dbReference type="ChEBI" id="CHEBI:43474"/>
        <dbReference type="ChEBI" id="CHEBI:58614"/>
        <dbReference type="EC" id="3.5.4.25"/>
    </reaction>
</comment>
<dbReference type="GO" id="GO:0008270">
    <property type="term" value="F:zinc ion binding"/>
    <property type="evidence" value="ECO:0007669"/>
    <property type="project" value="UniProtKB-UniRule"/>
</dbReference>
<feature type="binding site" evidence="20">
    <location>
        <position position="359"/>
    </location>
    <ligand>
        <name>GTP</name>
        <dbReference type="ChEBI" id="CHEBI:37565"/>
    </ligand>
</feature>
<dbReference type="GO" id="GO:0005829">
    <property type="term" value="C:cytosol"/>
    <property type="evidence" value="ECO:0007669"/>
    <property type="project" value="TreeGrafter"/>
</dbReference>
<dbReference type="EMBL" id="BSDR01000001">
    <property type="protein sequence ID" value="GLI33144.1"/>
    <property type="molecule type" value="Genomic_DNA"/>
</dbReference>
<dbReference type="NCBIfam" id="TIGR00506">
    <property type="entry name" value="ribB"/>
    <property type="match status" value="1"/>
</dbReference>
<comment type="caution">
    <text evidence="22">The sequence shown here is derived from an EMBL/GenBank/DDBJ whole genome shotgun (WGS) entry which is preliminary data.</text>
</comment>
<accession>A0A9W6D1A9</accession>
<comment type="function">
    <text evidence="18 20">Catalyzes the conversion of GTP to 2,5-diamino-6-ribosylamino-4(3H)-pyrimidinone 5'-phosphate (DARP), formate and pyrophosphate.</text>
</comment>
<comment type="caution">
    <text evidence="20">Lacks conserved residue(s) required for the propagation of feature annotation.</text>
</comment>
<feature type="site" description="Essential for DHBP synthase activity" evidence="20">
    <location>
        <position position="164"/>
    </location>
</feature>
<comment type="similarity">
    <text evidence="7 20">In the C-terminal section; belongs to the GTP cyclohydrolase II family.</text>
</comment>
<feature type="binding site" evidence="20">
    <location>
        <begin position="27"/>
        <end position="28"/>
    </location>
    <ligand>
        <name>D-ribulose 5-phosphate</name>
        <dbReference type="ChEBI" id="CHEBI:58121"/>
    </ligand>
</feature>
<evidence type="ECO:0000256" key="11">
    <source>
        <dbReference type="ARBA" id="ARBA00022801"/>
    </source>
</evidence>
<evidence type="ECO:0000256" key="8">
    <source>
        <dbReference type="ARBA" id="ARBA00022619"/>
    </source>
</evidence>
<dbReference type="SUPFAM" id="SSF55821">
    <property type="entry name" value="YrdC/RibB"/>
    <property type="match status" value="1"/>
</dbReference>
<feature type="active site" description="Proton acceptor; for GTP cyclohydrolase activity" evidence="20">
    <location>
        <position position="331"/>
    </location>
</feature>
<dbReference type="Pfam" id="PF00926">
    <property type="entry name" value="DHBP_synthase"/>
    <property type="match status" value="1"/>
</dbReference>
<evidence type="ECO:0000256" key="17">
    <source>
        <dbReference type="ARBA" id="ARBA00023268"/>
    </source>
</evidence>
<evidence type="ECO:0000259" key="21">
    <source>
        <dbReference type="Pfam" id="PF00925"/>
    </source>
</evidence>
<evidence type="ECO:0000256" key="3">
    <source>
        <dbReference type="ARBA" id="ARBA00002284"/>
    </source>
</evidence>
<feature type="binding site" evidence="20">
    <location>
        <position position="28"/>
    </location>
    <ligand>
        <name>Mg(2+)</name>
        <dbReference type="ChEBI" id="CHEBI:18420"/>
        <label>1</label>
    </ligand>
</feature>
<dbReference type="PANTHER" id="PTHR21327">
    <property type="entry name" value="GTP CYCLOHYDROLASE II-RELATED"/>
    <property type="match status" value="1"/>
</dbReference>
<keyword evidence="13 20" id="KW-0460">Magnesium</keyword>
<comment type="cofactor">
    <cofactor evidence="2">
        <name>Mn(2+)</name>
        <dbReference type="ChEBI" id="CHEBI:29035"/>
    </cofactor>
</comment>
<keyword evidence="17 20" id="KW-0511">Multifunctional enzyme</keyword>
<dbReference type="GO" id="GO:0005525">
    <property type="term" value="F:GTP binding"/>
    <property type="evidence" value="ECO:0007669"/>
    <property type="project" value="UniProtKB-KW"/>
</dbReference>
<gene>
    <name evidence="22" type="primary">ribA</name>
    <name evidence="20" type="synonym">ribBA</name>
    <name evidence="22" type="ORF">DAMNIGENAA_05770</name>
</gene>
<dbReference type="PIRSF" id="PIRSF001259">
    <property type="entry name" value="RibA"/>
    <property type="match status" value="1"/>
</dbReference>
<comment type="pathway">
    <text evidence="5 20">Cofactor biosynthesis; riboflavin biosynthesis; 2-hydroxy-3-oxobutyl phosphate from D-ribulose 5-phosphate: step 1/1.</text>
</comment>
<keyword evidence="15 20" id="KW-0464">Manganese</keyword>
<dbReference type="Proteomes" id="UP001144372">
    <property type="component" value="Unassembled WGS sequence"/>
</dbReference>
<dbReference type="GO" id="GO:0003935">
    <property type="term" value="F:GTP cyclohydrolase II activity"/>
    <property type="evidence" value="ECO:0007669"/>
    <property type="project" value="UniProtKB-UniRule"/>
</dbReference>
<dbReference type="NCBIfam" id="NF001591">
    <property type="entry name" value="PRK00393.1"/>
    <property type="match status" value="1"/>
</dbReference>
<dbReference type="GO" id="GO:0009231">
    <property type="term" value="P:riboflavin biosynthetic process"/>
    <property type="evidence" value="ECO:0007669"/>
    <property type="project" value="UniProtKB-UniRule"/>
</dbReference>
<evidence type="ECO:0000256" key="9">
    <source>
        <dbReference type="ARBA" id="ARBA00022723"/>
    </source>
</evidence>
<evidence type="ECO:0000256" key="7">
    <source>
        <dbReference type="ARBA" id="ARBA00008976"/>
    </source>
</evidence>
<evidence type="ECO:0000256" key="14">
    <source>
        <dbReference type="ARBA" id="ARBA00023134"/>
    </source>
</evidence>
<dbReference type="Gene3D" id="3.40.50.10990">
    <property type="entry name" value="GTP cyclohydrolase II"/>
    <property type="match status" value="1"/>
</dbReference>
<evidence type="ECO:0000256" key="1">
    <source>
        <dbReference type="ARBA" id="ARBA00000141"/>
    </source>
</evidence>
<feature type="binding site" evidence="20">
    <location>
        <position position="164"/>
    </location>
    <ligand>
        <name>D-ribulose 5-phosphate</name>
        <dbReference type="ChEBI" id="CHEBI:58121"/>
    </ligand>
</feature>
<evidence type="ECO:0000256" key="19">
    <source>
        <dbReference type="ARBA" id="ARBA00049295"/>
    </source>
</evidence>
<feature type="binding site" evidence="20">
    <location>
        <begin position="297"/>
        <end position="299"/>
    </location>
    <ligand>
        <name>GTP</name>
        <dbReference type="ChEBI" id="CHEBI:37565"/>
    </ligand>
</feature>
<keyword evidence="8 20" id="KW-0686">Riboflavin biosynthesis</keyword>
<evidence type="ECO:0000256" key="16">
    <source>
        <dbReference type="ARBA" id="ARBA00023239"/>
    </source>
</evidence>
<feature type="binding site" evidence="20">
    <location>
        <position position="271"/>
    </location>
    <ligand>
        <name>Zn(2+)</name>
        <dbReference type="ChEBI" id="CHEBI:29105"/>
        <note>catalytic</note>
    </ligand>
</feature>